<reference evidence="1 2" key="1">
    <citation type="journal article" date="2022" name="bioRxiv">
        <title>Genomics of Preaxostyla Flagellates Illuminates Evolutionary Transitions and the Path Towards Mitochondrial Loss.</title>
        <authorList>
            <person name="Novak L.V.F."/>
            <person name="Treitli S.C."/>
            <person name="Pyrih J."/>
            <person name="Halakuc P."/>
            <person name="Pipaliya S.V."/>
            <person name="Vacek V."/>
            <person name="Brzon O."/>
            <person name="Soukal P."/>
            <person name="Eme L."/>
            <person name="Dacks J.B."/>
            <person name="Karnkowska A."/>
            <person name="Elias M."/>
            <person name="Hampl V."/>
        </authorList>
    </citation>
    <scope>NUCLEOTIDE SEQUENCE [LARGE SCALE GENOMIC DNA]</scope>
    <source>
        <strain evidence="1">NAU3</strain>
        <tissue evidence="1">Gut</tissue>
    </source>
</reference>
<sequence>MSTIDFMSIILDEGSQTTVVEQALCSLVARSKIPRPFSPKEETHGTVLIDWLRSKCDSESRINSFMNDLYHNCDSWEAEFFPHLHDLSSAKNTALSRSLLLLLVMLCRFGKEQLHYSIITSDSLILLLGTVNPQNIPLTDSTFHADILDIPEILLKLPIFGNPANYQASPETRTVSLLQSVYTNVLIPFGPYLSFLSDNLSAITTSTIRDTFFYVLLWITELSAQDQHIYSFFSQFRLSFPSTGSLEGVEEDELLSWRLNFLGNTQKRWNQNHRTVRNTTGEIIAAFSEDGLDDILEMNASSNPDEQGKKIQLHSAQIIAHLGGNYKL</sequence>
<gene>
    <name evidence="1" type="ORF">BLNAU_6743</name>
</gene>
<proteinExistence type="predicted"/>
<name>A0ABQ9Y3D7_9EUKA</name>
<protein>
    <submittedName>
        <fullName evidence="1">Uncharacterized protein</fullName>
    </submittedName>
</protein>
<comment type="caution">
    <text evidence="1">The sequence shown here is derived from an EMBL/GenBank/DDBJ whole genome shotgun (WGS) entry which is preliminary data.</text>
</comment>
<dbReference type="EMBL" id="JARBJD010000039">
    <property type="protein sequence ID" value="KAK2958256.1"/>
    <property type="molecule type" value="Genomic_DNA"/>
</dbReference>
<evidence type="ECO:0000313" key="1">
    <source>
        <dbReference type="EMBL" id="KAK2958256.1"/>
    </source>
</evidence>
<evidence type="ECO:0000313" key="2">
    <source>
        <dbReference type="Proteomes" id="UP001281761"/>
    </source>
</evidence>
<keyword evidence="2" id="KW-1185">Reference proteome</keyword>
<dbReference type="Proteomes" id="UP001281761">
    <property type="component" value="Unassembled WGS sequence"/>
</dbReference>
<accession>A0ABQ9Y3D7</accession>
<organism evidence="1 2">
    <name type="scientific">Blattamonas nauphoetae</name>
    <dbReference type="NCBI Taxonomy" id="2049346"/>
    <lineage>
        <taxon>Eukaryota</taxon>
        <taxon>Metamonada</taxon>
        <taxon>Preaxostyla</taxon>
        <taxon>Oxymonadida</taxon>
        <taxon>Blattamonas</taxon>
    </lineage>
</organism>